<dbReference type="Proteomes" id="UP001189429">
    <property type="component" value="Unassembled WGS sequence"/>
</dbReference>
<gene>
    <name evidence="2" type="ORF">PCOR1329_LOCUS26556</name>
</gene>
<evidence type="ECO:0000313" key="2">
    <source>
        <dbReference type="EMBL" id="CAK0826881.1"/>
    </source>
</evidence>
<evidence type="ECO:0000313" key="3">
    <source>
        <dbReference type="Proteomes" id="UP001189429"/>
    </source>
</evidence>
<name>A0ABN9S509_9DINO</name>
<keyword evidence="3" id="KW-1185">Reference proteome</keyword>
<feature type="compositionally biased region" description="Basic and acidic residues" evidence="1">
    <location>
        <begin position="106"/>
        <end position="124"/>
    </location>
</feature>
<feature type="region of interest" description="Disordered" evidence="1">
    <location>
        <begin position="63"/>
        <end position="124"/>
    </location>
</feature>
<protein>
    <submittedName>
        <fullName evidence="2">Uncharacterized protein</fullName>
    </submittedName>
</protein>
<comment type="caution">
    <text evidence="2">The sequence shown here is derived from an EMBL/GenBank/DDBJ whole genome shotgun (WGS) entry which is preliminary data.</text>
</comment>
<feature type="compositionally biased region" description="Low complexity" evidence="1">
    <location>
        <begin position="35"/>
        <end position="44"/>
    </location>
</feature>
<evidence type="ECO:0000256" key="1">
    <source>
        <dbReference type="SAM" id="MobiDB-lite"/>
    </source>
</evidence>
<proteinExistence type="predicted"/>
<accession>A0ABN9S509</accession>
<feature type="region of interest" description="Disordered" evidence="1">
    <location>
        <begin position="1"/>
        <end position="51"/>
    </location>
</feature>
<organism evidence="2 3">
    <name type="scientific">Prorocentrum cordatum</name>
    <dbReference type="NCBI Taxonomy" id="2364126"/>
    <lineage>
        <taxon>Eukaryota</taxon>
        <taxon>Sar</taxon>
        <taxon>Alveolata</taxon>
        <taxon>Dinophyceae</taxon>
        <taxon>Prorocentrales</taxon>
        <taxon>Prorocentraceae</taxon>
        <taxon>Prorocentrum</taxon>
    </lineage>
</organism>
<reference evidence="2" key="1">
    <citation type="submission" date="2023-10" db="EMBL/GenBank/DDBJ databases">
        <authorList>
            <person name="Chen Y."/>
            <person name="Shah S."/>
            <person name="Dougan E. K."/>
            <person name="Thang M."/>
            <person name="Chan C."/>
        </authorList>
    </citation>
    <scope>NUCLEOTIDE SEQUENCE [LARGE SCALE GENOMIC DNA]</scope>
</reference>
<dbReference type="EMBL" id="CAUYUJ010009466">
    <property type="protein sequence ID" value="CAK0826881.1"/>
    <property type="molecule type" value="Genomic_DNA"/>
</dbReference>
<sequence>MHARVAGCVPSPSARAPRPRHFGPCAPSVARDGRGAAAGRAGAATGLVPGLPFQRLNGKAVRARASADGSLTPKSERRCRQAASGARAAGEDQRLNSSGARLSPVEGHREEAEEEVRAWQEDES</sequence>